<keyword evidence="5" id="KW-1185">Reference proteome</keyword>
<gene>
    <name evidence="3" type="ORF">A7D17_13515</name>
    <name evidence="2" type="ORF">VB146_12835</name>
</gene>
<dbReference type="EMBL" id="JAYFSO010000015">
    <property type="protein sequence ID" value="MEA5124727.1"/>
    <property type="molecule type" value="Genomic_DNA"/>
</dbReference>
<accession>A0A1A9MEN0</accession>
<dbReference type="Proteomes" id="UP000077659">
    <property type="component" value="Unassembled WGS sequence"/>
</dbReference>
<dbReference type="EMBL" id="LXNG01000008">
    <property type="protein sequence ID" value="OAG68509.1"/>
    <property type="molecule type" value="Genomic_DNA"/>
</dbReference>
<feature type="region of interest" description="Disordered" evidence="1">
    <location>
        <begin position="34"/>
        <end position="62"/>
    </location>
</feature>
<comment type="caution">
    <text evidence="3">The sequence shown here is derived from an EMBL/GenBank/DDBJ whole genome shotgun (WGS) entry which is preliminary data.</text>
</comment>
<dbReference type="OrthoDB" id="6009094at2"/>
<evidence type="ECO:0000313" key="3">
    <source>
        <dbReference type="EMBL" id="OAG68509.1"/>
    </source>
</evidence>
<dbReference type="Proteomes" id="UP001303614">
    <property type="component" value="Unassembled WGS sequence"/>
</dbReference>
<name>A0A1A9MEN0_9XANT</name>
<evidence type="ECO:0000256" key="1">
    <source>
        <dbReference type="SAM" id="MobiDB-lite"/>
    </source>
</evidence>
<protein>
    <submittedName>
        <fullName evidence="3">Uncharacterized protein</fullName>
    </submittedName>
</protein>
<organism evidence="3 4">
    <name type="scientific">Xanthomonas floridensis</name>
    <dbReference type="NCBI Taxonomy" id="1843580"/>
    <lineage>
        <taxon>Bacteria</taxon>
        <taxon>Pseudomonadati</taxon>
        <taxon>Pseudomonadota</taxon>
        <taxon>Gammaproteobacteria</taxon>
        <taxon>Lysobacterales</taxon>
        <taxon>Lysobacteraceae</taxon>
        <taxon>Xanthomonas</taxon>
    </lineage>
</organism>
<evidence type="ECO:0000313" key="2">
    <source>
        <dbReference type="EMBL" id="MEA5124727.1"/>
    </source>
</evidence>
<dbReference type="AlphaFoldDB" id="A0A1A9MEN0"/>
<evidence type="ECO:0000313" key="5">
    <source>
        <dbReference type="Proteomes" id="UP001303614"/>
    </source>
</evidence>
<evidence type="ECO:0000313" key="4">
    <source>
        <dbReference type="Proteomes" id="UP000077659"/>
    </source>
</evidence>
<proteinExistence type="predicted"/>
<sequence length="81" mass="8937">MRIFTELLFQHGHIADVALARQLAEPEIAADVATDATPEPAETAQSGTETSKAAPRRRAEKRMARRARHLVQAMTALSPFR</sequence>
<reference evidence="2 5" key="2">
    <citation type="submission" date="2023-12" db="EMBL/GenBank/DDBJ databases">
        <title>Genome sequencing of Xanthomonas floridensis.</title>
        <authorList>
            <person name="Greer S."/>
            <person name="Harrison J."/>
            <person name="Grant M."/>
            <person name="Vicente J."/>
            <person name="Studholme D."/>
        </authorList>
    </citation>
    <scope>NUCLEOTIDE SEQUENCE [LARGE SCALE GENOMIC DNA]</scope>
    <source>
        <strain evidence="2 5">WHRI 8848</strain>
    </source>
</reference>
<dbReference type="STRING" id="1843580.A7D17_13515"/>
<dbReference type="RefSeq" id="WP_064508161.1">
    <property type="nucleotide sequence ID" value="NZ_JAYFSN010000013.1"/>
</dbReference>
<feature type="compositionally biased region" description="Low complexity" evidence="1">
    <location>
        <begin position="34"/>
        <end position="44"/>
    </location>
</feature>
<reference evidence="3 4" key="1">
    <citation type="submission" date="2016-05" db="EMBL/GenBank/DDBJ databases">
        <title>Pathogenic, phenotypic and molecular characterisation of Xanthomonas nasturtii sp. nov. and Xanthomonas floridensis sp. nov., new species of Xanthomonas associated with watercress production in Florida.</title>
        <authorList>
            <person name="Vicente J.G."/>
            <person name="Rothwell S."/>
            <person name="Holub E.B."/>
            <person name="Studholme D.J."/>
        </authorList>
    </citation>
    <scope>NUCLEOTIDE SEQUENCE [LARGE SCALE GENOMIC DNA]</scope>
    <source>
        <strain evidence="3 4">WHRI 8848</strain>
    </source>
</reference>